<dbReference type="InterPro" id="IPR006119">
    <property type="entry name" value="Resolv_N"/>
</dbReference>
<dbReference type="EMBL" id="CALYLO010000003">
    <property type="protein sequence ID" value="CAH8245673.1"/>
    <property type="molecule type" value="Genomic_DNA"/>
</dbReference>
<accession>A0ABM9G2D3</accession>
<dbReference type="PANTHER" id="PTHR30461">
    <property type="entry name" value="DNA-INVERTASE FROM LAMBDOID PROPHAGE"/>
    <property type="match status" value="1"/>
</dbReference>
<dbReference type="InterPro" id="IPR038109">
    <property type="entry name" value="DNA_bind_recomb_sf"/>
</dbReference>
<dbReference type="Proteomes" id="UP001154322">
    <property type="component" value="Unassembled WGS sequence"/>
</dbReference>
<gene>
    <name evidence="4" type="ORF">WJ0W_002908</name>
</gene>
<evidence type="ECO:0000259" key="2">
    <source>
        <dbReference type="PROSITE" id="PS51736"/>
    </source>
</evidence>
<dbReference type="InterPro" id="IPR025827">
    <property type="entry name" value="Zn_ribbon_recom_dom"/>
</dbReference>
<evidence type="ECO:0000313" key="4">
    <source>
        <dbReference type="EMBL" id="CAH8245673.1"/>
    </source>
</evidence>
<feature type="domain" description="Recombinase" evidence="3">
    <location>
        <begin position="169"/>
        <end position="284"/>
    </location>
</feature>
<evidence type="ECO:0000256" key="1">
    <source>
        <dbReference type="SAM" id="Coils"/>
    </source>
</evidence>
<dbReference type="SUPFAM" id="SSF53041">
    <property type="entry name" value="Resolvase-like"/>
    <property type="match status" value="1"/>
</dbReference>
<dbReference type="Pfam" id="PF07508">
    <property type="entry name" value="Recombinase"/>
    <property type="match status" value="1"/>
</dbReference>
<dbReference type="PROSITE" id="PS51736">
    <property type="entry name" value="RECOMBINASES_3"/>
    <property type="match status" value="1"/>
</dbReference>
<dbReference type="RefSeq" id="WP_213426298.1">
    <property type="nucleotide sequence ID" value="NZ_AP031286.1"/>
</dbReference>
<sequence length="493" mass="56999">MVALRKVKPKELAIGYIRQSDEREDKEDISEQTQLTKIKQYCEYNDLELVAVFKDIDYSGYRISYTKRPGLMEALRYLYSHKQVKKLVCYNLSRLTRRKKDFSLIHDSLESLHVDICSALEQLDFGTPNGRLFAGILADFNEYFSDNLSDVTRANKQTNAEKGRWNGGPFPFGIVRYKDGSKEDENGIYIKTMFKMAKAGNGPFVISGWAIENNIPSETGVPWTARRVRYVLSNPTYARMQKWDGKLYPLSEKYAQLVTWEDFIYIQSTLFGEEKAWKGNINRQMLTTVMRCPVCNRKMFSRATGFGNNRRYVCVGKNEPGGCRSASFDLHTLNTAVINLIAEISLKRYSKTEILEGTNDDSTASSLQNIRHELERLEQAKHKVFDDYYVNGVLTEQDFERAMQRFERRQAELQKQLEKLPMPTKKFGDFDDILSELGAAILDLEDDDKRRIVELIVEEIVPDLTTSIKFRWGETFEIKSTSQKNKGSGIYYF</sequence>
<dbReference type="PROSITE" id="PS51737">
    <property type="entry name" value="RECOMBINASE_DNA_BIND"/>
    <property type="match status" value="1"/>
</dbReference>
<dbReference type="Gene3D" id="3.90.1750.20">
    <property type="entry name" value="Putative Large Serine Recombinase, Chain B, Domain 2"/>
    <property type="match status" value="1"/>
</dbReference>
<feature type="coiled-coil region" evidence="1">
    <location>
        <begin position="367"/>
        <end position="416"/>
    </location>
</feature>
<dbReference type="Pfam" id="PF13408">
    <property type="entry name" value="Zn_ribbon_recom"/>
    <property type="match status" value="1"/>
</dbReference>
<comment type="caution">
    <text evidence="4">The sequence shown here is derived from an EMBL/GenBank/DDBJ whole genome shotgun (WGS) entry which is preliminary data.</text>
</comment>
<organism evidence="4 5">
    <name type="scientific">Paenibacillus melissococcoides</name>
    <dbReference type="NCBI Taxonomy" id="2912268"/>
    <lineage>
        <taxon>Bacteria</taxon>
        <taxon>Bacillati</taxon>
        <taxon>Bacillota</taxon>
        <taxon>Bacilli</taxon>
        <taxon>Bacillales</taxon>
        <taxon>Paenibacillaceae</taxon>
        <taxon>Paenibacillus</taxon>
    </lineage>
</organism>
<dbReference type="Gene3D" id="3.40.50.1390">
    <property type="entry name" value="Resolvase, N-terminal catalytic domain"/>
    <property type="match status" value="1"/>
</dbReference>
<feature type="domain" description="Resolvase/invertase-type recombinase catalytic" evidence="2">
    <location>
        <begin position="12"/>
        <end position="163"/>
    </location>
</feature>
<protein>
    <submittedName>
        <fullName evidence="4">Recombinase family protein</fullName>
    </submittedName>
</protein>
<evidence type="ECO:0000259" key="3">
    <source>
        <dbReference type="PROSITE" id="PS51737"/>
    </source>
</evidence>
<keyword evidence="5" id="KW-1185">Reference proteome</keyword>
<reference evidence="4" key="1">
    <citation type="submission" date="2022-06" db="EMBL/GenBank/DDBJ databases">
        <authorList>
            <person name="Dietemann V."/>
            <person name="Ory F."/>
            <person name="Dainat B."/>
            <person name="Oberhansli S."/>
        </authorList>
    </citation>
    <scope>NUCLEOTIDE SEQUENCE</scope>
    <source>
        <strain evidence="4">Ena-SAMPLE-TAB-26-04-2022-14:26:32:270-5432</strain>
    </source>
</reference>
<dbReference type="CDD" id="cd00338">
    <property type="entry name" value="Ser_Recombinase"/>
    <property type="match status" value="1"/>
</dbReference>
<dbReference type="Pfam" id="PF00239">
    <property type="entry name" value="Resolvase"/>
    <property type="match status" value="1"/>
</dbReference>
<dbReference type="InterPro" id="IPR011109">
    <property type="entry name" value="DNA_bind_recombinase_dom"/>
</dbReference>
<proteinExistence type="predicted"/>
<dbReference type="PANTHER" id="PTHR30461:SF23">
    <property type="entry name" value="DNA RECOMBINASE-RELATED"/>
    <property type="match status" value="1"/>
</dbReference>
<evidence type="ECO:0000313" key="5">
    <source>
        <dbReference type="Proteomes" id="UP001154322"/>
    </source>
</evidence>
<dbReference type="InterPro" id="IPR050639">
    <property type="entry name" value="SSR_resolvase"/>
</dbReference>
<dbReference type="SMART" id="SM00857">
    <property type="entry name" value="Resolvase"/>
    <property type="match status" value="1"/>
</dbReference>
<keyword evidence="1" id="KW-0175">Coiled coil</keyword>
<name>A0ABM9G2D3_9BACL</name>
<dbReference type="InterPro" id="IPR036162">
    <property type="entry name" value="Resolvase-like_N_sf"/>
</dbReference>